<name>A0A2G9S6N0_AQUCT</name>
<dbReference type="Proteomes" id="UP000228934">
    <property type="component" value="Unassembled WGS sequence"/>
</dbReference>
<dbReference type="EMBL" id="KV926034">
    <property type="protein sequence ID" value="PIO35760.1"/>
    <property type="molecule type" value="Genomic_DNA"/>
</dbReference>
<keyword evidence="2" id="KW-1185">Reference proteome</keyword>
<gene>
    <name evidence="1" type="ORF">AB205_0115040</name>
</gene>
<proteinExistence type="predicted"/>
<evidence type="ECO:0000313" key="2">
    <source>
        <dbReference type="Proteomes" id="UP000228934"/>
    </source>
</evidence>
<reference evidence="2" key="1">
    <citation type="journal article" date="2017" name="Nat. Commun.">
        <title>The North American bullfrog draft genome provides insight into hormonal regulation of long noncoding RNA.</title>
        <authorList>
            <person name="Hammond S.A."/>
            <person name="Warren R.L."/>
            <person name="Vandervalk B.P."/>
            <person name="Kucuk E."/>
            <person name="Khan H."/>
            <person name="Gibb E.A."/>
            <person name="Pandoh P."/>
            <person name="Kirk H."/>
            <person name="Zhao Y."/>
            <person name="Jones M."/>
            <person name="Mungall A.J."/>
            <person name="Coope R."/>
            <person name="Pleasance S."/>
            <person name="Moore R.A."/>
            <person name="Holt R.A."/>
            <person name="Round J.M."/>
            <person name="Ohora S."/>
            <person name="Walle B.V."/>
            <person name="Veldhoen N."/>
            <person name="Helbing C.C."/>
            <person name="Birol I."/>
        </authorList>
    </citation>
    <scope>NUCLEOTIDE SEQUENCE [LARGE SCALE GENOMIC DNA]</scope>
</reference>
<dbReference type="OrthoDB" id="6262482at2759"/>
<protein>
    <submittedName>
        <fullName evidence="1">Uncharacterized protein</fullName>
    </submittedName>
</protein>
<sequence length="53" mass="6259">MEQDLSHLRSQLSLLLTNQMIKLMMQPARLQQTEYLFSQSELDPAMTRMNYPS</sequence>
<accession>A0A2G9S6N0</accession>
<evidence type="ECO:0000313" key="1">
    <source>
        <dbReference type="EMBL" id="PIO35760.1"/>
    </source>
</evidence>
<dbReference type="AlphaFoldDB" id="A0A2G9S6N0"/>
<organism evidence="1 2">
    <name type="scientific">Aquarana catesbeiana</name>
    <name type="common">American bullfrog</name>
    <name type="synonym">Rana catesbeiana</name>
    <dbReference type="NCBI Taxonomy" id="8400"/>
    <lineage>
        <taxon>Eukaryota</taxon>
        <taxon>Metazoa</taxon>
        <taxon>Chordata</taxon>
        <taxon>Craniata</taxon>
        <taxon>Vertebrata</taxon>
        <taxon>Euteleostomi</taxon>
        <taxon>Amphibia</taxon>
        <taxon>Batrachia</taxon>
        <taxon>Anura</taxon>
        <taxon>Neobatrachia</taxon>
        <taxon>Ranoidea</taxon>
        <taxon>Ranidae</taxon>
        <taxon>Aquarana</taxon>
    </lineage>
</organism>